<keyword evidence="5 6" id="KW-0472">Membrane</keyword>
<comment type="caution">
    <text evidence="8">The sequence shown here is derived from an EMBL/GenBank/DDBJ whole genome shotgun (WGS) entry which is preliminary data.</text>
</comment>
<gene>
    <name evidence="8" type="ORF">QYB95_09905</name>
</gene>
<dbReference type="Pfam" id="PF02588">
    <property type="entry name" value="YitT_membrane"/>
    <property type="match status" value="1"/>
</dbReference>
<keyword evidence="2" id="KW-1003">Cell membrane</keyword>
<evidence type="ECO:0000256" key="4">
    <source>
        <dbReference type="ARBA" id="ARBA00022989"/>
    </source>
</evidence>
<evidence type="ECO:0000256" key="6">
    <source>
        <dbReference type="SAM" id="Phobius"/>
    </source>
</evidence>
<keyword evidence="3 6" id="KW-0812">Transmembrane</keyword>
<reference evidence="8" key="1">
    <citation type="submission" date="2023-07" db="EMBL/GenBank/DDBJ databases">
        <title>Ureibacillus sp. isolated from freshwater well.</title>
        <authorList>
            <person name="Kirdat K."/>
            <person name="Bhatt A."/>
            <person name="Teware R."/>
            <person name="Bhavsar Y."/>
            <person name="Yadav A."/>
        </authorList>
    </citation>
    <scope>NUCLEOTIDE SEQUENCE</scope>
    <source>
        <strain evidence="8">BA0131</strain>
    </source>
</reference>
<dbReference type="Gene3D" id="3.30.70.120">
    <property type="match status" value="1"/>
</dbReference>
<dbReference type="Pfam" id="PF10035">
    <property type="entry name" value="DUF2179"/>
    <property type="match status" value="1"/>
</dbReference>
<feature type="domain" description="DUF2179" evidence="7">
    <location>
        <begin position="227"/>
        <end position="281"/>
    </location>
</feature>
<evidence type="ECO:0000256" key="2">
    <source>
        <dbReference type="ARBA" id="ARBA00022475"/>
    </source>
</evidence>
<keyword evidence="9" id="KW-1185">Reference proteome</keyword>
<dbReference type="InterPro" id="IPR051461">
    <property type="entry name" value="UPF0750_membrane"/>
</dbReference>
<feature type="transmembrane region" description="Helical" evidence="6">
    <location>
        <begin position="12"/>
        <end position="34"/>
    </location>
</feature>
<feature type="transmembrane region" description="Helical" evidence="6">
    <location>
        <begin position="155"/>
        <end position="174"/>
    </location>
</feature>
<name>A0ABT8GR68_9BACL</name>
<comment type="subcellular location">
    <subcellularLocation>
        <location evidence="1">Cell membrane</location>
        <topology evidence="1">Multi-pass membrane protein</topology>
    </subcellularLocation>
</comment>
<evidence type="ECO:0000256" key="3">
    <source>
        <dbReference type="ARBA" id="ARBA00022692"/>
    </source>
</evidence>
<organism evidence="8 9">
    <name type="scientific">Ureibacillus aquaedulcis</name>
    <dbReference type="NCBI Taxonomy" id="3058421"/>
    <lineage>
        <taxon>Bacteria</taxon>
        <taxon>Bacillati</taxon>
        <taxon>Bacillota</taxon>
        <taxon>Bacilli</taxon>
        <taxon>Bacillales</taxon>
        <taxon>Caryophanaceae</taxon>
        <taxon>Ureibacillus</taxon>
    </lineage>
</organism>
<dbReference type="PANTHER" id="PTHR33545">
    <property type="entry name" value="UPF0750 MEMBRANE PROTEIN YITT-RELATED"/>
    <property type="match status" value="1"/>
</dbReference>
<dbReference type="PANTHER" id="PTHR33545:SF10">
    <property type="entry name" value="UPF0750 MEMBRANE PROTEIN YPJC"/>
    <property type="match status" value="1"/>
</dbReference>
<sequence length="288" mass="32097">MYGGFLLKGLKIKNIIGILLGAAIYSFGFVHFNMQNELGEGGFSGITLILYFTLHWDPAILNLILNIPMFILGWKQFGRKEFIYTIIGTVAVSIFLRIFQVYQFTLDLHDDLLLASLFAGVFVGVGLGIIFRCGGTTGGVDIIARVTNKHIGWSMGRTMFLFDAFVILASWMTFLDARSMMYTLVAVYVGARVIDMVQEGAYTAKAALIISNNPDEIANVISEKMERGITIFHGYGHYTKQSKDVLYCIVARNELVRLKSIIRSIDPNAFVSIIDVNDVTGEGFRIDE</sequence>
<dbReference type="InterPro" id="IPR003740">
    <property type="entry name" value="YitT"/>
</dbReference>
<keyword evidence="4 6" id="KW-1133">Transmembrane helix</keyword>
<feature type="transmembrane region" description="Helical" evidence="6">
    <location>
        <begin position="46"/>
        <end position="70"/>
    </location>
</feature>
<proteinExistence type="predicted"/>
<feature type="transmembrane region" description="Helical" evidence="6">
    <location>
        <begin position="112"/>
        <end position="134"/>
    </location>
</feature>
<evidence type="ECO:0000256" key="1">
    <source>
        <dbReference type="ARBA" id="ARBA00004651"/>
    </source>
</evidence>
<accession>A0ABT8GR68</accession>
<evidence type="ECO:0000313" key="9">
    <source>
        <dbReference type="Proteomes" id="UP001172743"/>
    </source>
</evidence>
<dbReference type="Proteomes" id="UP001172743">
    <property type="component" value="Unassembled WGS sequence"/>
</dbReference>
<feature type="transmembrane region" description="Helical" evidence="6">
    <location>
        <begin position="82"/>
        <end position="100"/>
    </location>
</feature>
<dbReference type="CDD" id="cd16380">
    <property type="entry name" value="YitT_C"/>
    <property type="match status" value="1"/>
</dbReference>
<protein>
    <submittedName>
        <fullName evidence="8">YitT family protein</fullName>
    </submittedName>
</protein>
<dbReference type="InterPro" id="IPR015867">
    <property type="entry name" value="N-reg_PII/ATP_PRibTrfase_C"/>
</dbReference>
<evidence type="ECO:0000256" key="5">
    <source>
        <dbReference type="ARBA" id="ARBA00023136"/>
    </source>
</evidence>
<dbReference type="PIRSF" id="PIRSF006483">
    <property type="entry name" value="Membrane_protein_YitT"/>
    <property type="match status" value="1"/>
</dbReference>
<dbReference type="EMBL" id="JAUHTQ010000006">
    <property type="protein sequence ID" value="MDN4493849.1"/>
    <property type="molecule type" value="Genomic_DNA"/>
</dbReference>
<dbReference type="InterPro" id="IPR019264">
    <property type="entry name" value="DUF2179"/>
</dbReference>
<evidence type="ECO:0000313" key="8">
    <source>
        <dbReference type="EMBL" id="MDN4493849.1"/>
    </source>
</evidence>
<dbReference type="RefSeq" id="WP_301138181.1">
    <property type="nucleotide sequence ID" value="NZ_JAUHTQ010000006.1"/>
</dbReference>
<evidence type="ECO:0000259" key="7">
    <source>
        <dbReference type="Pfam" id="PF10035"/>
    </source>
</evidence>